<dbReference type="CDD" id="cd14688">
    <property type="entry name" value="bZIP_YAP"/>
    <property type="match status" value="1"/>
</dbReference>
<dbReference type="InterPro" id="IPR004827">
    <property type="entry name" value="bZIP"/>
</dbReference>
<evidence type="ECO:0000256" key="3">
    <source>
        <dbReference type="SAM" id="Coils"/>
    </source>
</evidence>
<dbReference type="InterPro" id="IPR050936">
    <property type="entry name" value="AP-1-like"/>
</dbReference>
<organism evidence="6 7">
    <name type="scientific">Sphagnurus paluster</name>
    <dbReference type="NCBI Taxonomy" id="117069"/>
    <lineage>
        <taxon>Eukaryota</taxon>
        <taxon>Fungi</taxon>
        <taxon>Dikarya</taxon>
        <taxon>Basidiomycota</taxon>
        <taxon>Agaricomycotina</taxon>
        <taxon>Agaricomycetes</taxon>
        <taxon>Agaricomycetidae</taxon>
        <taxon>Agaricales</taxon>
        <taxon>Tricholomatineae</taxon>
        <taxon>Lyophyllaceae</taxon>
        <taxon>Sphagnurus</taxon>
    </lineage>
</organism>
<evidence type="ECO:0000256" key="1">
    <source>
        <dbReference type="ARBA" id="ARBA00004123"/>
    </source>
</evidence>
<feature type="region of interest" description="Disordered" evidence="4">
    <location>
        <begin position="253"/>
        <end position="276"/>
    </location>
</feature>
<accession>A0A9P7KJ14</accession>
<dbReference type="OrthoDB" id="5374328at2759"/>
<dbReference type="Proteomes" id="UP000717328">
    <property type="component" value="Unassembled WGS sequence"/>
</dbReference>
<dbReference type="InterPro" id="IPR018287">
    <property type="entry name" value="Hap4_TF_heteromerisation"/>
</dbReference>
<feature type="compositionally biased region" description="Basic and acidic residues" evidence="4">
    <location>
        <begin position="51"/>
        <end position="61"/>
    </location>
</feature>
<dbReference type="AlphaFoldDB" id="A0A9P7KJ14"/>
<keyword evidence="7" id="KW-1185">Reference proteome</keyword>
<feature type="region of interest" description="Disordered" evidence="4">
    <location>
        <begin position="30"/>
        <end position="72"/>
    </location>
</feature>
<evidence type="ECO:0000313" key="6">
    <source>
        <dbReference type="EMBL" id="KAG5652168.1"/>
    </source>
</evidence>
<dbReference type="GO" id="GO:0000976">
    <property type="term" value="F:transcription cis-regulatory region binding"/>
    <property type="evidence" value="ECO:0007669"/>
    <property type="project" value="InterPro"/>
</dbReference>
<proteinExistence type="predicted"/>
<name>A0A9P7KJ14_9AGAR</name>
<dbReference type="GO" id="GO:0001228">
    <property type="term" value="F:DNA-binding transcription activator activity, RNA polymerase II-specific"/>
    <property type="evidence" value="ECO:0007669"/>
    <property type="project" value="TreeGrafter"/>
</dbReference>
<evidence type="ECO:0000256" key="2">
    <source>
        <dbReference type="ARBA" id="ARBA00023242"/>
    </source>
</evidence>
<dbReference type="Pfam" id="PF10297">
    <property type="entry name" value="Hap4_Hap_bind"/>
    <property type="match status" value="1"/>
</dbReference>
<dbReference type="GO" id="GO:0090575">
    <property type="term" value="C:RNA polymerase II transcription regulator complex"/>
    <property type="evidence" value="ECO:0007669"/>
    <property type="project" value="TreeGrafter"/>
</dbReference>
<feature type="domain" description="BZIP" evidence="5">
    <location>
        <begin position="62"/>
        <end position="76"/>
    </location>
</feature>
<dbReference type="PANTHER" id="PTHR40621:SF7">
    <property type="entry name" value="BZIP DOMAIN-CONTAINING PROTEIN"/>
    <property type="match status" value="1"/>
</dbReference>
<keyword evidence="3" id="KW-0175">Coiled coil</keyword>
<protein>
    <recommendedName>
        <fullName evidence="5">BZIP domain-containing protein</fullName>
    </recommendedName>
</protein>
<evidence type="ECO:0000259" key="5">
    <source>
        <dbReference type="PROSITE" id="PS00036"/>
    </source>
</evidence>
<feature type="coiled-coil region" evidence="3">
    <location>
        <begin position="74"/>
        <end position="133"/>
    </location>
</feature>
<dbReference type="EMBL" id="JABCKI010000153">
    <property type="protein sequence ID" value="KAG5652168.1"/>
    <property type="molecule type" value="Genomic_DNA"/>
</dbReference>
<evidence type="ECO:0000256" key="4">
    <source>
        <dbReference type="SAM" id="MobiDB-lite"/>
    </source>
</evidence>
<feature type="compositionally biased region" description="Polar residues" evidence="4">
    <location>
        <begin position="258"/>
        <end position="270"/>
    </location>
</feature>
<sequence>MVAPTNTSASVTNPVSSSSTLWATASKEWVIAPKPKPGRKPKKDISISTRPDGETQLDNKGRRVQNRAAQRAFRERKQSQLAELQARIQSYEQGEVERNVALQNIAKRLKEENENLRAENALLKDKLLKAAQSPENNKKRWMDDAPSLNPSMKRAKMSPGSPHTVPTGLTAYAPSPPSIVSSPGSTIVSDTPSSHLSYETHADMGHTSMSSLLAFSTTKPSQMDVFPPFDCGFCSDDTPCVCREFVAQQVEAVEGDSKSSNTFNRANENSAPHHAADRIVPEPISAPVEPCILENLPPYQPPVPLRRRKTPSNINSVFMVTPHAPKALPENCSGDPSNCMACTDDAFGKAFCSAIEESVAAQVPCVDCPCRKNELDTRDGPGSACCGNSSNCCRPSTPASTPLYTPSEPHPAEETMPTNVAWRQIKSHPNVSFADLSLLAEVVARRSKCTGPRVVISPALGSITPERASSAGRSSEHEGILLTDPQLYTIRDEDKTHGHALHSPRLVPQEVLIRCGRQRVREVETESVRAALRLLDAKFT</sequence>
<gene>
    <name evidence="6" type="ORF">H0H81_006008</name>
</gene>
<dbReference type="Gene3D" id="1.20.5.170">
    <property type="match status" value="1"/>
</dbReference>
<reference evidence="6" key="2">
    <citation type="submission" date="2021-10" db="EMBL/GenBank/DDBJ databases">
        <title>Phylogenomics reveals ancestral predisposition of the termite-cultivated fungus Termitomyces towards a domesticated lifestyle.</title>
        <authorList>
            <person name="Auxier B."/>
            <person name="Grum-Grzhimaylo A."/>
            <person name="Cardenas M.E."/>
            <person name="Lodge J.D."/>
            <person name="Laessoe T."/>
            <person name="Pedersen O."/>
            <person name="Smith M.E."/>
            <person name="Kuyper T.W."/>
            <person name="Franco-Molano E.A."/>
            <person name="Baroni T.J."/>
            <person name="Aanen D.K."/>
        </authorList>
    </citation>
    <scope>NUCLEOTIDE SEQUENCE</scope>
    <source>
        <strain evidence="6">D49</strain>
    </source>
</reference>
<dbReference type="InterPro" id="IPR046347">
    <property type="entry name" value="bZIP_sf"/>
</dbReference>
<dbReference type="PANTHER" id="PTHR40621">
    <property type="entry name" value="TRANSCRIPTION FACTOR KAPC-RELATED"/>
    <property type="match status" value="1"/>
</dbReference>
<comment type="caution">
    <text evidence="6">The sequence shown here is derived from an EMBL/GenBank/DDBJ whole genome shotgun (WGS) entry which is preliminary data.</text>
</comment>
<comment type="subcellular location">
    <subcellularLocation>
        <location evidence="1">Nucleus</location>
    </subcellularLocation>
</comment>
<dbReference type="PROSITE" id="PS00036">
    <property type="entry name" value="BZIP_BASIC"/>
    <property type="match status" value="1"/>
</dbReference>
<reference evidence="6" key="1">
    <citation type="submission" date="2021-02" db="EMBL/GenBank/DDBJ databases">
        <authorList>
            <person name="Nieuwenhuis M."/>
            <person name="Van De Peppel L.J.J."/>
        </authorList>
    </citation>
    <scope>NUCLEOTIDE SEQUENCE</scope>
    <source>
        <strain evidence="6">D49</strain>
    </source>
</reference>
<dbReference type="SMART" id="SM00338">
    <property type="entry name" value="BRLZ"/>
    <property type="match status" value="1"/>
</dbReference>
<dbReference type="SUPFAM" id="SSF57959">
    <property type="entry name" value="Leucine zipper domain"/>
    <property type="match status" value="1"/>
</dbReference>
<evidence type="ECO:0000313" key="7">
    <source>
        <dbReference type="Proteomes" id="UP000717328"/>
    </source>
</evidence>
<keyword evidence="2" id="KW-0539">Nucleus</keyword>